<keyword evidence="8" id="KW-0800">Toxin</keyword>
<keyword evidence="2 8" id="KW-1277">Toxin-antitoxin system</keyword>
<comment type="cofactor">
    <cofactor evidence="1 8">
        <name>Mg(2+)</name>
        <dbReference type="ChEBI" id="CHEBI:18420"/>
    </cofactor>
</comment>
<evidence type="ECO:0000256" key="2">
    <source>
        <dbReference type="ARBA" id="ARBA00022649"/>
    </source>
</evidence>
<dbReference type="OrthoDB" id="532510at2"/>
<evidence type="ECO:0000256" key="3">
    <source>
        <dbReference type="ARBA" id="ARBA00022722"/>
    </source>
</evidence>
<keyword evidence="3 8" id="KW-0540">Nuclease</keyword>
<dbReference type="GO" id="GO:0000287">
    <property type="term" value="F:magnesium ion binding"/>
    <property type="evidence" value="ECO:0007669"/>
    <property type="project" value="UniProtKB-UniRule"/>
</dbReference>
<dbReference type="InterPro" id="IPR022907">
    <property type="entry name" value="VapC_family"/>
</dbReference>
<keyword evidence="4 8" id="KW-0479">Metal-binding</keyword>
<dbReference type="Proteomes" id="UP000019184">
    <property type="component" value="Unassembled WGS sequence"/>
</dbReference>
<dbReference type="Pfam" id="PF01850">
    <property type="entry name" value="PIN"/>
    <property type="match status" value="1"/>
</dbReference>
<dbReference type="PANTHER" id="PTHR33653:SF1">
    <property type="entry name" value="RIBONUCLEASE VAPC2"/>
    <property type="match status" value="1"/>
</dbReference>
<protein>
    <recommendedName>
        <fullName evidence="8">Ribonuclease VapC</fullName>
        <shortName evidence="8">RNase VapC</shortName>
        <ecNumber evidence="8">3.1.-.-</ecNumber>
    </recommendedName>
    <alternativeName>
        <fullName evidence="8">Toxin VapC</fullName>
    </alternativeName>
</protein>
<proteinExistence type="inferred from homology"/>
<organism evidence="10 11">
    <name type="scientific">Candidatus Contendobacter odensis Run_B_J11</name>
    <dbReference type="NCBI Taxonomy" id="1400861"/>
    <lineage>
        <taxon>Bacteria</taxon>
        <taxon>Pseudomonadati</taxon>
        <taxon>Pseudomonadota</taxon>
        <taxon>Gammaproteobacteria</taxon>
        <taxon>Candidatus Competibacteraceae</taxon>
        <taxon>Candidatus Contendibacter</taxon>
    </lineage>
</organism>
<dbReference type="GO" id="GO:0016787">
    <property type="term" value="F:hydrolase activity"/>
    <property type="evidence" value="ECO:0007669"/>
    <property type="project" value="UniProtKB-KW"/>
</dbReference>
<evidence type="ECO:0000256" key="8">
    <source>
        <dbReference type="HAMAP-Rule" id="MF_00265"/>
    </source>
</evidence>
<evidence type="ECO:0000256" key="6">
    <source>
        <dbReference type="ARBA" id="ARBA00022842"/>
    </source>
</evidence>
<dbReference type="GO" id="GO:0090729">
    <property type="term" value="F:toxin activity"/>
    <property type="evidence" value="ECO:0007669"/>
    <property type="project" value="UniProtKB-KW"/>
</dbReference>
<dbReference type="EC" id="3.1.-.-" evidence="8"/>
<feature type="binding site" evidence="8">
    <location>
        <position position="5"/>
    </location>
    <ligand>
        <name>Mg(2+)</name>
        <dbReference type="ChEBI" id="CHEBI:18420"/>
    </ligand>
</feature>
<gene>
    <name evidence="8" type="primary">vapC</name>
    <name evidence="10" type="ORF">BN874_710006</name>
</gene>
<sequence>MYLLDTDVLIDIQRGYSPAVVWFASLNELPAVPGFVVMELMQDAKNNHQLRQTLRLVTPLPVIWPTEADCNRALSDFAAYHLSHRLGLLDALIASCAVGLSVKLCTFNVKHYRVVPSLVIEQPYTR</sequence>
<comment type="function">
    <text evidence="8">Toxic component of a toxin-antitoxin (TA) system. An RNase.</text>
</comment>
<dbReference type="InterPro" id="IPR050556">
    <property type="entry name" value="Type_II_TA_system_RNase"/>
</dbReference>
<comment type="similarity">
    <text evidence="7 8">Belongs to the PINc/VapC protein family.</text>
</comment>
<keyword evidence="5 8" id="KW-0378">Hydrolase</keyword>
<evidence type="ECO:0000256" key="7">
    <source>
        <dbReference type="ARBA" id="ARBA00038093"/>
    </source>
</evidence>
<name>A0A7U7GER3_9GAMM</name>
<accession>A0A7U7GER3</accession>
<evidence type="ECO:0000259" key="9">
    <source>
        <dbReference type="Pfam" id="PF01850"/>
    </source>
</evidence>
<dbReference type="RefSeq" id="WP_081756510.1">
    <property type="nucleotide sequence ID" value="NZ_CBTK010000289.1"/>
</dbReference>
<keyword evidence="6 8" id="KW-0460">Magnesium</keyword>
<dbReference type="GO" id="GO:0004540">
    <property type="term" value="F:RNA nuclease activity"/>
    <property type="evidence" value="ECO:0007669"/>
    <property type="project" value="InterPro"/>
</dbReference>
<dbReference type="EMBL" id="CBTK010000289">
    <property type="protein sequence ID" value="CDH47043.1"/>
    <property type="molecule type" value="Genomic_DNA"/>
</dbReference>
<dbReference type="PANTHER" id="PTHR33653">
    <property type="entry name" value="RIBONUCLEASE VAPC2"/>
    <property type="match status" value="1"/>
</dbReference>
<comment type="caution">
    <text evidence="10">The sequence shown here is derived from an EMBL/GenBank/DDBJ whole genome shotgun (WGS) entry which is preliminary data.</text>
</comment>
<dbReference type="Gene3D" id="3.40.50.1010">
    <property type="entry name" value="5'-nuclease"/>
    <property type="match status" value="1"/>
</dbReference>
<feature type="binding site" evidence="8">
    <location>
        <position position="90"/>
    </location>
    <ligand>
        <name>Mg(2+)</name>
        <dbReference type="ChEBI" id="CHEBI:18420"/>
    </ligand>
</feature>
<evidence type="ECO:0000256" key="1">
    <source>
        <dbReference type="ARBA" id="ARBA00001946"/>
    </source>
</evidence>
<keyword evidence="11" id="KW-1185">Reference proteome</keyword>
<reference evidence="10 11" key="1">
    <citation type="journal article" date="2014" name="ISME J.">
        <title>Candidatus Competibacter-lineage genomes retrieved from metagenomes reveal functional metabolic diversity.</title>
        <authorList>
            <person name="McIlroy S.J."/>
            <person name="Albertsen M."/>
            <person name="Andresen E.K."/>
            <person name="Saunders A.M."/>
            <person name="Kristiansen R."/>
            <person name="Stokholm-Bjerregaard M."/>
            <person name="Nielsen K.L."/>
            <person name="Nielsen P.H."/>
        </authorList>
    </citation>
    <scope>NUCLEOTIDE SEQUENCE [LARGE SCALE GENOMIC DNA]</scope>
    <source>
        <strain evidence="10 11">Run_B_J11</strain>
    </source>
</reference>
<dbReference type="SUPFAM" id="SSF88723">
    <property type="entry name" value="PIN domain-like"/>
    <property type="match status" value="1"/>
</dbReference>
<evidence type="ECO:0000313" key="11">
    <source>
        <dbReference type="Proteomes" id="UP000019184"/>
    </source>
</evidence>
<dbReference type="AlphaFoldDB" id="A0A7U7GER3"/>
<evidence type="ECO:0000256" key="5">
    <source>
        <dbReference type="ARBA" id="ARBA00022801"/>
    </source>
</evidence>
<dbReference type="HAMAP" id="MF_00265">
    <property type="entry name" value="VapC_Nob1"/>
    <property type="match status" value="1"/>
</dbReference>
<dbReference type="InterPro" id="IPR002716">
    <property type="entry name" value="PIN_dom"/>
</dbReference>
<evidence type="ECO:0000256" key="4">
    <source>
        <dbReference type="ARBA" id="ARBA00022723"/>
    </source>
</evidence>
<evidence type="ECO:0000313" key="10">
    <source>
        <dbReference type="EMBL" id="CDH47043.1"/>
    </source>
</evidence>
<dbReference type="InterPro" id="IPR029060">
    <property type="entry name" value="PIN-like_dom_sf"/>
</dbReference>
<feature type="domain" description="PIN" evidence="9">
    <location>
        <begin position="2"/>
        <end position="114"/>
    </location>
</feature>